<protein>
    <submittedName>
        <fullName evidence="2">Uncharacterized protein</fullName>
    </submittedName>
</protein>
<keyword evidence="1" id="KW-0472">Membrane</keyword>
<keyword evidence="1" id="KW-0812">Transmembrane</keyword>
<accession>A0A290Q2N3</accession>
<keyword evidence="1" id="KW-1133">Transmembrane helix</keyword>
<dbReference type="OrthoDB" id="197171at2"/>
<dbReference type="Proteomes" id="UP000217265">
    <property type="component" value="Chromosome"/>
</dbReference>
<name>A0A290Q2N3_9BACT</name>
<sequence length="134" mass="14375">MSTNPATKQIPPTLLQWIVWSGITTGLIVIYFTIGQRPAAPTARELPAAFAYVGLFPLLLSAALRWVLLPRVTDPQKRLPLFIAGVALAEGCGVLGIFLGGPHKDTLFALSLLGLAQFFPALLPRSAPQASPFR</sequence>
<feature type="transmembrane region" description="Helical" evidence="1">
    <location>
        <begin position="79"/>
        <end position="99"/>
    </location>
</feature>
<organism evidence="2 3">
    <name type="scientific">Nibricoccus aquaticus</name>
    <dbReference type="NCBI Taxonomy" id="2576891"/>
    <lineage>
        <taxon>Bacteria</taxon>
        <taxon>Pseudomonadati</taxon>
        <taxon>Verrucomicrobiota</taxon>
        <taxon>Opitutia</taxon>
        <taxon>Opitutales</taxon>
        <taxon>Opitutaceae</taxon>
        <taxon>Nibricoccus</taxon>
    </lineage>
</organism>
<gene>
    <name evidence="2" type="ORF">CMV30_01645</name>
</gene>
<dbReference type="EMBL" id="CP023344">
    <property type="protein sequence ID" value="ATC62774.1"/>
    <property type="molecule type" value="Genomic_DNA"/>
</dbReference>
<dbReference type="KEGG" id="vbh:CMV30_01645"/>
<evidence type="ECO:0000256" key="1">
    <source>
        <dbReference type="SAM" id="Phobius"/>
    </source>
</evidence>
<dbReference type="RefSeq" id="WP_096054409.1">
    <property type="nucleotide sequence ID" value="NZ_CP023344.1"/>
</dbReference>
<keyword evidence="3" id="KW-1185">Reference proteome</keyword>
<evidence type="ECO:0000313" key="2">
    <source>
        <dbReference type="EMBL" id="ATC62774.1"/>
    </source>
</evidence>
<dbReference type="AlphaFoldDB" id="A0A290Q2N3"/>
<feature type="transmembrane region" description="Helical" evidence="1">
    <location>
        <begin position="46"/>
        <end position="67"/>
    </location>
</feature>
<evidence type="ECO:0000313" key="3">
    <source>
        <dbReference type="Proteomes" id="UP000217265"/>
    </source>
</evidence>
<proteinExistence type="predicted"/>
<feature type="transmembrane region" description="Helical" evidence="1">
    <location>
        <begin position="14"/>
        <end position="34"/>
    </location>
</feature>
<reference evidence="2 3" key="1">
    <citation type="submission" date="2017-09" db="EMBL/GenBank/DDBJ databases">
        <title>Complete genome sequence of Verrucomicrobial strain HZ-65, isolated from freshwater.</title>
        <authorList>
            <person name="Choi A."/>
        </authorList>
    </citation>
    <scope>NUCLEOTIDE SEQUENCE [LARGE SCALE GENOMIC DNA]</scope>
    <source>
        <strain evidence="2 3">HZ-65</strain>
    </source>
</reference>